<dbReference type="Gene3D" id="2.30.30.40">
    <property type="entry name" value="SH3 Domains"/>
    <property type="match status" value="1"/>
</dbReference>
<keyword evidence="7" id="KW-0472">Membrane</keyword>
<dbReference type="PROSITE" id="PS51650">
    <property type="entry name" value="C2_DOCK"/>
    <property type="match status" value="1"/>
</dbReference>
<dbReference type="FunFam" id="2.60.40.150:FF:000044">
    <property type="entry name" value="dedicator of cytokinesis protein 1"/>
    <property type="match status" value="1"/>
</dbReference>
<dbReference type="FunFam" id="1.20.58.740:FF:000004">
    <property type="entry name" value="Dedicator of cytokinesis protein 1"/>
    <property type="match status" value="1"/>
</dbReference>
<evidence type="ECO:0000256" key="8">
    <source>
        <dbReference type="PROSITE-ProRule" id="PRU00192"/>
    </source>
</evidence>
<dbReference type="FunFam" id="1.20.1270.350:FF:000001">
    <property type="entry name" value="dedicator of cytokinesis protein 4"/>
    <property type="match status" value="1"/>
</dbReference>
<evidence type="ECO:0000256" key="7">
    <source>
        <dbReference type="ARBA" id="ARBA00023136"/>
    </source>
</evidence>
<dbReference type="InterPro" id="IPR026791">
    <property type="entry name" value="DOCK"/>
</dbReference>
<keyword evidence="6" id="KW-0344">Guanine-nucleotide releasing factor</keyword>
<dbReference type="InterPro" id="IPR046770">
    <property type="entry name" value="DOCKER_Lobe_B"/>
</dbReference>
<feature type="compositionally biased region" description="Low complexity" evidence="10">
    <location>
        <begin position="1657"/>
        <end position="1668"/>
    </location>
</feature>
<dbReference type="Gene3D" id="1.25.40.410">
    <property type="match status" value="1"/>
</dbReference>
<dbReference type="InterPro" id="IPR035892">
    <property type="entry name" value="C2_domain_sf"/>
</dbReference>
<dbReference type="KEGG" id="pmrn:116941304"/>
<evidence type="ECO:0000313" key="14">
    <source>
        <dbReference type="Proteomes" id="UP001318040"/>
    </source>
</evidence>
<dbReference type="Pfam" id="PF06920">
    <property type="entry name" value="DHR-2_Lobe_A"/>
    <property type="match status" value="1"/>
</dbReference>
<dbReference type="Pfam" id="PF20422">
    <property type="entry name" value="DHR-2_Lobe_B"/>
    <property type="match status" value="1"/>
</dbReference>
<feature type="compositionally biased region" description="Basic and acidic residues" evidence="10">
    <location>
        <begin position="1691"/>
        <end position="1708"/>
    </location>
</feature>
<dbReference type="Gene3D" id="2.60.40.150">
    <property type="entry name" value="C2 domain"/>
    <property type="match status" value="1"/>
</dbReference>
<dbReference type="Gene3D" id="1.20.1270.350">
    <property type="entry name" value="Dedicator of cytokinesis N-terminal subdomain"/>
    <property type="match status" value="1"/>
</dbReference>
<dbReference type="GeneID" id="116941304"/>
<evidence type="ECO:0000259" key="12">
    <source>
        <dbReference type="PROSITE" id="PS51650"/>
    </source>
</evidence>
<dbReference type="InterPro" id="IPR043162">
    <property type="entry name" value="DOCK_C_lobe_C"/>
</dbReference>
<feature type="region of interest" description="Disordered" evidence="10">
    <location>
        <begin position="1821"/>
        <end position="1893"/>
    </location>
</feature>
<sequence length="1893" mass="218165">MDQWTPTVKEKYGVAIFNFTSKGQHQLPLFVGDVVHIYECFEGWYRGYCLKSRFCKGIFPASYISLKEAVVKNPGPLEIVTPKENPLVQEITSTLREWAGICRLLYLNNDQEMLKTMRAMMRDLLEWRLQILSGTLPKDELADLKQKATACMDYGNKTLGLDLVVRDVNGNMLDPDQNSTISLFRAHKAAAALVEEQIQEKSKKNNSEMTKWTHFSATHSYSLFVVLKNFVYRIREEAEVLMALYDPKENRFLSENYMVRWGKQGLPKEVELLHNTRVVFTDLGGKDLAIEKMYLVCQIVRNGCMDLKDNNKKCTIGLRRPFGVAVMDITDIVKGNIETDEDKQHFFPFHQVTAENDFLQNIINKAISGKEVNAKGLGLWVSMKMLNGDIKQVKKDFPHLIDRSTAIARKMGFPEIIMPGDVRNDVYITLVQGEFDKGSSKTTQKNVEVTMVVCDDTGKILENVIWIGAGDQPITEYKSIVYYQVKQPKWFETVKVAVPIEDVYRSHLRFTFRHRSSQDSKDRSEKNFAMCFVKLMRPDGTTLQDGNHDLFIYKGDSRKMEEVSAYQELHSTRMQVEDNVASKACSGSGLSLSSKDRFLISTLVCSTKLTQNFDLLGLLKWRSNPAELEKNLKKLMNVDGEEVVKFLQDTLDALFNITMENSESDKYDELVFDALIFIIGLIADRKFQHFNPVLEAYIRQHFSATLAYEKLTKVLKRKITDGTTMENGDHLLKIMKALEYIFKFIVASRILFGQLYEGKGKEAFEKSIMQVFISLNDMLRNASTDKLLLAQGGALKYLPRIIPDLLQVFKEVELSKLLVRFMSSVSPERLIRQKQLCMSDIVHSALFKDHECRQVLLPVMTDHIKLWLSHMDEAEHTVALLSDIVEVLHSDSVGPVLQQIQYIMEQLLRTVIRAVIAMDREADPISHFVACMTALLRQMEDGHYQHYINTFQSRQDLVDFLMETFIMFKDLIGKNVYLSDWVIMHMMQNRVFLRAINQFADILNKMFLDSANFELQLWNNYFHLAVAFLTQESLQLENFSHGKRHKIVSKYGDMRRQIGFEIRDKWYNLGQHKIRFIPGMIGPILEMTLVPEMELRKATIPIFFDMMQCEYHYTREFKKFENELITKLDHEVEGGRGDEQYKVLFERILSDCCRRHKFLSRTGEAFVLLVSRLLERLLDYRSITSEENKENRENRENRMSCTVNLLNFYKEIEREEMYIRYLYKLCDLHLESENFTEAAYSLLLHAKLLKWSDDLCVGHEMQRNSHHADTHRQLKESLYQDIIKYFDDGKMWEEAIVLCKELAEQYEMEIFDYEQLSQLLQKQALFYQKIINIKNPRPKRDYFSVGYYGYRFPTFLRNKVFVHRGGEYERREDFEMRIMTMFPNAEKMKTTSPPGDDIRNASGQYVQCFTVQPILEEQPQFKGKNVPESLMSFYKNNHVHKFSYSRPFRKGEKDPDNEFATMWIERTIFVTAYKLPGILRWFEVITTSTVEISPLENAIEAMGIANDEILTMVLQHHNNPNLPINPLSMRLSGIVDPAVMGGLANYEKAFFNDKYEKEHPEDYEKLEKLKDLIAWQTPMLAAAVKIHGEKIPEDLRPLHERVEKCFHQLKAKVEKQYGVRILPLLEEKKGSRSRSSVALSMGMGSSPYRPLSVISVSSASSDTPTSSPKPRAETTDHTPQKKFSWASAVKALERAQEGNQSRDEDERREKRREKRNSKNLEGQEKERDAPLAEPTPHFLTATICHQTVHSQEYGATCEQASPQKPARPRLPPNTQRRQSTSAVPTVPSYRPASLALASQTLATIGSAPDLTNLIPSNGAVNQLMPPPLPQKGSFISDPNLLDDTSGRTPAYSGSQSGAAAKDDKFVTDFSQSTVRKSPPPPPPKASLKHKPQQ</sequence>
<dbReference type="Pfam" id="PF23554">
    <property type="entry name" value="TPR_DOCK"/>
    <property type="match status" value="1"/>
</dbReference>
<dbReference type="GO" id="GO:0007520">
    <property type="term" value="P:myoblast fusion"/>
    <property type="evidence" value="ECO:0007669"/>
    <property type="project" value="TreeGrafter"/>
</dbReference>
<dbReference type="SUPFAM" id="SSF48371">
    <property type="entry name" value="ARM repeat"/>
    <property type="match status" value="1"/>
</dbReference>
<dbReference type="GO" id="GO:0007264">
    <property type="term" value="P:small GTPase-mediated signal transduction"/>
    <property type="evidence" value="ECO:0007669"/>
    <property type="project" value="InterPro"/>
</dbReference>
<dbReference type="PANTHER" id="PTHR45653:SF10">
    <property type="entry name" value="MYOBLAST CITY, ISOFORM B"/>
    <property type="match status" value="1"/>
</dbReference>
<dbReference type="InterPro" id="IPR027007">
    <property type="entry name" value="C2_DOCK-type_domain"/>
</dbReference>
<evidence type="ECO:0000259" key="11">
    <source>
        <dbReference type="PROSITE" id="PS50002"/>
    </source>
</evidence>
<dbReference type="PROSITE" id="PS50002">
    <property type="entry name" value="SH3"/>
    <property type="match status" value="1"/>
</dbReference>
<keyword evidence="5" id="KW-0597">Phosphoprotein</keyword>
<evidence type="ECO:0000259" key="13">
    <source>
        <dbReference type="PROSITE" id="PS51651"/>
    </source>
</evidence>
<accession>A0AAJ7SYQ6</accession>
<evidence type="ECO:0000256" key="5">
    <source>
        <dbReference type="ARBA" id="ARBA00022553"/>
    </source>
</evidence>
<dbReference type="GO" id="GO:0005085">
    <property type="term" value="F:guanyl-nucleotide exchange factor activity"/>
    <property type="evidence" value="ECO:0007669"/>
    <property type="project" value="UniProtKB-KW"/>
</dbReference>
<dbReference type="Pfam" id="PF14429">
    <property type="entry name" value="DOCK-C2"/>
    <property type="match status" value="1"/>
</dbReference>
<evidence type="ECO:0000256" key="10">
    <source>
        <dbReference type="SAM" id="MobiDB-lite"/>
    </source>
</evidence>
<evidence type="ECO:0000256" key="9">
    <source>
        <dbReference type="PROSITE-ProRule" id="PRU00983"/>
    </source>
</evidence>
<dbReference type="InterPro" id="IPR056372">
    <property type="entry name" value="TPR_DOCK"/>
</dbReference>
<dbReference type="InterPro" id="IPR042455">
    <property type="entry name" value="DOCK_N_sub1"/>
</dbReference>
<dbReference type="Pfam" id="PF20421">
    <property type="entry name" value="DHR-2_Lobe_C"/>
    <property type="match status" value="1"/>
</dbReference>
<organism evidence="14 15">
    <name type="scientific">Petromyzon marinus</name>
    <name type="common">Sea lamprey</name>
    <dbReference type="NCBI Taxonomy" id="7757"/>
    <lineage>
        <taxon>Eukaryota</taxon>
        <taxon>Metazoa</taxon>
        <taxon>Chordata</taxon>
        <taxon>Craniata</taxon>
        <taxon>Vertebrata</taxon>
        <taxon>Cyclostomata</taxon>
        <taxon>Hyperoartia</taxon>
        <taxon>Petromyzontiformes</taxon>
        <taxon>Petromyzontidae</taxon>
        <taxon>Petromyzon</taxon>
    </lineage>
</organism>
<evidence type="ECO:0000256" key="4">
    <source>
        <dbReference type="ARBA" id="ARBA00022490"/>
    </source>
</evidence>
<dbReference type="CDD" id="cd11872">
    <property type="entry name" value="SH3_DOCK_AB"/>
    <property type="match status" value="1"/>
</dbReference>
<comment type="similarity">
    <text evidence="9">Belongs to the DOCK family.</text>
</comment>
<dbReference type="Proteomes" id="UP001318040">
    <property type="component" value="Chromosome 11"/>
</dbReference>
<evidence type="ECO:0000256" key="3">
    <source>
        <dbReference type="ARBA" id="ARBA00022443"/>
    </source>
</evidence>
<dbReference type="PROSITE" id="PS51651">
    <property type="entry name" value="DOCKER"/>
    <property type="match status" value="1"/>
</dbReference>
<dbReference type="GO" id="GO:0016477">
    <property type="term" value="P:cell migration"/>
    <property type="evidence" value="ECO:0007669"/>
    <property type="project" value="TreeGrafter"/>
</dbReference>
<dbReference type="Gene3D" id="1.20.58.740">
    <property type="match status" value="1"/>
</dbReference>
<dbReference type="InterPro" id="IPR027357">
    <property type="entry name" value="DOCKER_dom"/>
</dbReference>
<dbReference type="InterPro" id="IPR001452">
    <property type="entry name" value="SH3_domain"/>
</dbReference>
<dbReference type="GO" id="GO:0005737">
    <property type="term" value="C:cytoplasm"/>
    <property type="evidence" value="ECO:0007669"/>
    <property type="project" value="UniProtKB-SubCell"/>
</dbReference>
<feature type="compositionally biased region" description="Basic and acidic residues" evidence="10">
    <location>
        <begin position="1716"/>
        <end position="1730"/>
    </location>
</feature>
<feature type="region of interest" description="Disordered" evidence="10">
    <location>
        <begin position="1657"/>
        <end position="1734"/>
    </location>
</feature>
<dbReference type="GO" id="GO:0005886">
    <property type="term" value="C:plasma membrane"/>
    <property type="evidence" value="ECO:0007669"/>
    <property type="project" value="TreeGrafter"/>
</dbReference>
<feature type="compositionally biased region" description="Polar residues" evidence="10">
    <location>
        <begin position="1772"/>
        <end position="1783"/>
    </location>
</feature>
<dbReference type="InterPro" id="IPR043161">
    <property type="entry name" value="DOCK_C_lobe_A"/>
</dbReference>
<evidence type="ECO:0000256" key="1">
    <source>
        <dbReference type="ARBA" id="ARBA00004370"/>
    </source>
</evidence>
<dbReference type="InterPro" id="IPR036028">
    <property type="entry name" value="SH3-like_dom_sf"/>
</dbReference>
<keyword evidence="14" id="KW-1185">Reference proteome</keyword>
<keyword evidence="3 8" id="KW-0728">SH3 domain</keyword>
<dbReference type="FunFam" id="1.25.40.410:FF:000004">
    <property type="entry name" value="Dedicator of cytokinesis protein 1"/>
    <property type="match status" value="1"/>
</dbReference>
<evidence type="ECO:0000256" key="2">
    <source>
        <dbReference type="ARBA" id="ARBA00004496"/>
    </source>
</evidence>
<feature type="domain" description="SH3" evidence="11">
    <location>
        <begin position="8"/>
        <end position="69"/>
    </location>
</feature>
<name>A0AAJ7SYQ6_PETMA</name>
<dbReference type="InterPro" id="IPR032376">
    <property type="entry name" value="DOCK_N"/>
</dbReference>
<dbReference type="RefSeq" id="XP_032808107.1">
    <property type="nucleotide sequence ID" value="XM_032952216.1"/>
</dbReference>
<evidence type="ECO:0000313" key="15">
    <source>
        <dbReference type="RefSeq" id="XP_032808106.1"/>
    </source>
</evidence>
<dbReference type="RefSeq" id="XP_032808106.1">
    <property type="nucleotide sequence ID" value="XM_032952215.1"/>
</dbReference>
<dbReference type="SUPFAM" id="SSF50044">
    <property type="entry name" value="SH3-domain"/>
    <property type="match status" value="1"/>
</dbReference>
<dbReference type="InterPro" id="IPR016024">
    <property type="entry name" value="ARM-type_fold"/>
</dbReference>
<evidence type="ECO:0000313" key="16">
    <source>
        <dbReference type="RefSeq" id="XP_032808107.1"/>
    </source>
</evidence>
<comment type="subcellular location">
    <subcellularLocation>
        <location evidence="2">Cytoplasm</location>
    </subcellularLocation>
    <subcellularLocation>
        <location evidence="1">Membrane</location>
    </subcellularLocation>
</comment>
<dbReference type="InterPro" id="IPR046769">
    <property type="entry name" value="DOCKER_Lobe_A"/>
</dbReference>
<feature type="compositionally biased region" description="Basic and acidic residues" evidence="10">
    <location>
        <begin position="1670"/>
        <end position="1679"/>
    </location>
</feature>
<dbReference type="Pfam" id="PF16172">
    <property type="entry name" value="DOCK_N"/>
    <property type="match status" value="1"/>
</dbReference>
<dbReference type="GO" id="GO:0031267">
    <property type="term" value="F:small GTPase binding"/>
    <property type="evidence" value="ECO:0007669"/>
    <property type="project" value="TreeGrafter"/>
</dbReference>
<feature type="domain" description="DOCKER" evidence="13">
    <location>
        <begin position="1209"/>
        <end position="1622"/>
    </location>
</feature>
<gene>
    <name evidence="15 16" type="primary">LOC116941304</name>
</gene>
<dbReference type="PANTHER" id="PTHR45653">
    <property type="entry name" value="DEDICATOR OF CYTOKINESIS"/>
    <property type="match status" value="1"/>
</dbReference>
<keyword evidence="4" id="KW-0963">Cytoplasm</keyword>
<proteinExistence type="inferred from homology"/>
<feature type="domain" description="C2 DOCK-type" evidence="12">
    <location>
        <begin position="423"/>
        <end position="605"/>
    </location>
</feature>
<feature type="region of interest" description="Disordered" evidence="10">
    <location>
        <begin position="1755"/>
        <end position="1788"/>
    </location>
</feature>
<dbReference type="InterPro" id="IPR046773">
    <property type="entry name" value="DOCKER_Lobe_C"/>
</dbReference>
<protein>
    <submittedName>
        <fullName evidence="15 16">Dedicator of cytokinesis protein 1-like</fullName>
    </submittedName>
</protein>
<evidence type="ECO:0000256" key="6">
    <source>
        <dbReference type="ARBA" id="ARBA00022658"/>
    </source>
</evidence>
<dbReference type="SMART" id="SM00326">
    <property type="entry name" value="SH3"/>
    <property type="match status" value="1"/>
</dbReference>
<reference evidence="15 16" key="1">
    <citation type="submission" date="2025-04" db="UniProtKB">
        <authorList>
            <consortium name="RefSeq"/>
        </authorList>
    </citation>
    <scope>IDENTIFICATION</scope>
    <source>
        <tissue evidence="15 16">Sperm</tissue>
    </source>
</reference>